<protein>
    <recommendedName>
        <fullName evidence="2 5">acid phosphatase</fullName>
        <ecNumber evidence="2 5">3.1.3.2</ecNumber>
    </recommendedName>
</protein>
<comment type="caution">
    <text evidence="8">The sequence shown here is derived from an EMBL/GenBank/DDBJ whole genome shotgun (WGS) entry which is preliminary data.</text>
</comment>
<dbReference type="PANTHER" id="PTHR10161">
    <property type="entry name" value="TARTRATE-RESISTANT ACID PHOSPHATASE TYPE 5"/>
    <property type="match status" value="1"/>
</dbReference>
<dbReference type="InterPro" id="IPR051558">
    <property type="entry name" value="Metallophosphoesterase_PAP"/>
</dbReference>
<evidence type="ECO:0000256" key="2">
    <source>
        <dbReference type="ARBA" id="ARBA00012646"/>
    </source>
</evidence>
<dbReference type="InterPro" id="IPR024927">
    <property type="entry name" value="Acid_PPase"/>
</dbReference>
<dbReference type="PIRSF" id="PIRSF000898">
    <property type="entry name" value="Acid_Ptase_5"/>
    <property type="match status" value="1"/>
</dbReference>
<dbReference type="InterPro" id="IPR004843">
    <property type="entry name" value="Calcineurin-like_PHP"/>
</dbReference>
<evidence type="ECO:0000256" key="1">
    <source>
        <dbReference type="ARBA" id="ARBA00000032"/>
    </source>
</evidence>
<evidence type="ECO:0000259" key="7">
    <source>
        <dbReference type="Pfam" id="PF00149"/>
    </source>
</evidence>
<dbReference type="InterPro" id="IPR029052">
    <property type="entry name" value="Metallo-depent_PP-like"/>
</dbReference>
<keyword evidence="9" id="KW-1185">Reference proteome</keyword>
<dbReference type="RefSeq" id="WP_380869096.1">
    <property type="nucleotide sequence ID" value="NZ_JBHUMA010000006.1"/>
</dbReference>
<name>A0ABW5NK21_9SPHI</name>
<dbReference type="PANTHER" id="PTHR10161:SF14">
    <property type="entry name" value="TARTRATE-RESISTANT ACID PHOSPHATASE TYPE 5"/>
    <property type="match status" value="1"/>
</dbReference>
<accession>A0ABW5NK21</accession>
<proteinExistence type="predicted"/>
<evidence type="ECO:0000256" key="6">
    <source>
        <dbReference type="SAM" id="SignalP"/>
    </source>
</evidence>
<feature type="domain" description="Calcineurin-like phosphoesterase" evidence="7">
    <location>
        <begin position="50"/>
        <end position="262"/>
    </location>
</feature>
<dbReference type="EC" id="3.1.3.2" evidence="2 5"/>
<evidence type="ECO:0000256" key="4">
    <source>
        <dbReference type="ARBA" id="ARBA00022801"/>
    </source>
</evidence>
<dbReference type="Pfam" id="PF00149">
    <property type="entry name" value="Metallophos"/>
    <property type="match status" value="1"/>
</dbReference>
<dbReference type="Proteomes" id="UP001597393">
    <property type="component" value="Unassembled WGS sequence"/>
</dbReference>
<reference evidence="9" key="1">
    <citation type="journal article" date="2019" name="Int. J. Syst. Evol. Microbiol.">
        <title>The Global Catalogue of Microorganisms (GCM) 10K type strain sequencing project: providing services to taxonomists for standard genome sequencing and annotation.</title>
        <authorList>
            <consortium name="The Broad Institute Genomics Platform"/>
            <consortium name="The Broad Institute Genome Sequencing Center for Infectious Disease"/>
            <person name="Wu L."/>
            <person name="Ma J."/>
        </authorList>
    </citation>
    <scope>NUCLEOTIDE SEQUENCE [LARGE SCALE GENOMIC DNA]</scope>
    <source>
        <strain evidence="9">KCTC 42248</strain>
    </source>
</reference>
<sequence>MKYTFFTALMLSCSVSAFAQHNMTPFEYEKQTGYSGKNITGLNYQEDSFNFIVLGDFGRVGDYYQRDVAREMGQATIVLDASFIVSVGDNFYPDGVESTQDYHWISSFEEIYKDPSLYRAWYVALGNHDYRGNVQAQIDYSKVSRRWNMPDRYYSKKFKMENGKLLKMIVMDTNPYIESYYKTPEKYLNLAEQDTAAQRTWLTKELAENDPNVSWTVVVGHHPLYSGGPRKDIMDTKRFEQQFADLFDKYKVDAYICGHEHDQQVIKPKGRYTTQYLTGSASEVRRGETGKREGTIFSAGEPGFMTFSILDNKLTVHVIKADSNGNEVLYKHQHTKK</sequence>
<dbReference type="SUPFAM" id="SSF56300">
    <property type="entry name" value="Metallo-dependent phosphatases"/>
    <property type="match status" value="1"/>
</dbReference>
<feature type="chain" id="PRO_5045812235" description="acid phosphatase" evidence="6">
    <location>
        <begin position="20"/>
        <end position="337"/>
    </location>
</feature>
<organism evidence="8 9">
    <name type="scientific">Sphingobacterium corticis</name>
    <dbReference type="NCBI Taxonomy" id="1812823"/>
    <lineage>
        <taxon>Bacteria</taxon>
        <taxon>Pseudomonadati</taxon>
        <taxon>Bacteroidota</taxon>
        <taxon>Sphingobacteriia</taxon>
        <taxon>Sphingobacteriales</taxon>
        <taxon>Sphingobacteriaceae</taxon>
        <taxon>Sphingobacterium</taxon>
    </lineage>
</organism>
<dbReference type="Gene3D" id="3.60.21.10">
    <property type="match status" value="1"/>
</dbReference>
<feature type="signal peptide" evidence="6">
    <location>
        <begin position="1"/>
        <end position="19"/>
    </location>
</feature>
<keyword evidence="4 5" id="KW-0378">Hydrolase</keyword>
<evidence type="ECO:0000313" key="8">
    <source>
        <dbReference type="EMBL" id="MFD2598968.1"/>
    </source>
</evidence>
<gene>
    <name evidence="8" type="ORF">ACFSQ3_08385</name>
</gene>
<evidence type="ECO:0000313" key="9">
    <source>
        <dbReference type="Proteomes" id="UP001597393"/>
    </source>
</evidence>
<dbReference type="EMBL" id="JBHUMA010000006">
    <property type="protein sequence ID" value="MFD2598968.1"/>
    <property type="molecule type" value="Genomic_DNA"/>
</dbReference>
<evidence type="ECO:0000256" key="3">
    <source>
        <dbReference type="ARBA" id="ARBA00022729"/>
    </source>
</evidence>
<evidence type="ECO:0000256" key="5">
    <source>
        <dbReference type="PIRNR" id="PIRNR000898"/>
    </source>
</evidence>
<keyword evidence="3 6" id="KW-0732">Signal</keyword>
<keyword evidence="5" id="KW-0408">Iron</keyword>
<comment type="catalytic activity">
    <reaction evidence="1 5">
        <text>a phosphate monoester + H2O = an alcohol + phosphate</text>
        <dbReference type="Rhea" id="RHEA:15017"/>
        <dbReference type="ChEBI" id="CHEBI:15377"/>
        <dbReference type="ChEBI" id="CHEBI:30879"/>
        <dbReference type="ChEBI" id="CHEBI:43474"/>
        <dbReference type="ChEBI" id="CHEBI:67140"/>
        <dbReference type="EC" id="3.1.3.2"/>
    </reaction>
</comment>